<protein>
    <submittedName>
        <fullName evidence="1">Uncharacterized protein</fullName>
    </submittedName>
</protein>
<evidence type="ECO:0000313" key="2">
    <source>
        <dbReference type="Proteomes" id="UP000490386"/>
    </source>
</evidence>
<name>A0A7J5B3Q9_9MICO</name>
<dbReference type="OrthoDB" id="5113044at2"/>
<organism evidence="1 2">
    <name type="scientific">Pseudoclavibacter terrae</name>
    <dbReference type="NCBI Taxonomy" id="1530195"/>
    <lineage>
        <taxon>Bacteria</taxon>
        <taxon>Bacillati</taxon>
        <taxon>Actinomycetota</taxon>
        <taxon>Actinomycetes</taxon>
        <taxon>Micrococcales</taxon>
        <taxon>Microbacteriaceae</taxon>
        <taxon>Pseudoclavibacter</taxon>
    </lineage>
</organism>
<dbReference type="AlphaFoldDB" id="A0A7J5B3Q9"/>
<gene>
    <name evidence="1" type="ORF">F8O03_07495</name>
</gene>
<dbReference type="EMBL" id="WBJX01000002">
    <property type="protein sequence ID" value="KAB1638235.1"/>
    <property type="molecule type" value="Genomic_DNA"/>
</dbReference>
<dbReference type="Proteomes" id="UP000490386">
    <property type="component" value="Unassembled WGS sequence"/>
</dbReference>
<comment type="caution">
    <text evidence="1">The sequence shown here is derived from an EMBL/GenBank/DDBJ whole genome shotgun (WGS) entry which is preliminary data.</text>
</comment>
<sequence length="147" mass="16535">MSYAISMTIQTQLRTDRPVWVTEYLQAVVSKAPAAGRGPDLAAGAPHYQWAEYLPERDWFTDVPCGLGPGLTADTERFWLASDFHDDFIQHDTFFMELIANYTAEDRIIGSIWNDMSATKFTQYASIGRELHLLSANGGWRPANSES</sequence>
<evidence type="ECO:0000313" key="1">
    <source>
        <dbReference type="EMBL" id="KAB1638235.1"/>
    </source>
</evidence>
<dbReference type="RefSeq" id="WP_151423323.1">
    <property type="nucleotide sequence ID" value="NZ_WBJX01000002.1"/>
</dbReference>
<keyword evidence="2" id="KW-1185">Reference proteome</keyword>
<accession>A0A7J5B3Q9</accession>
<proteinExistence type="predicted"/>
<reference evidence="1 2" key="1">
    <citation type="submission" date="2019-09" db="EMBL/GenBank/DDBJ databases">
        <title>Phylogeny of genus Pseudoclavibacter and closely related genus.</title>
        <authorList>
            <person name="Li Y."/>
        </authorList>
    </citation>
    <scope>NUCLEOTIDE SEQUENCE [LARGE SCALE GENOMIC DNA]</scope>
    <source>
        <strain evidence="1 2">THG-MD12</strain>
    </source>
</reference>